<dbReference type="PANTHER" id="PTHR40053:SF1">
    <property type="entry name" value="SPORULATION-CONTROL PROTEIN SPO0M"/>
    <property type="match status" value="1"/>
</dbReference>
<sequence>MFKKMLRAFGIGGPTVDTVLSEPHVYPGSTLSGEVRIAAGDGEVDIERVTLRFEARSELERGDEQHDATVEFLHAIVAENFRVEANEHKVIPFAIPVPWETPLNVVDGQQLPGVQLGVRTELAVAKSVDKGDLDGLFVAPLPSQSRVLDAFGALGFQFKSTDLEIAQLAGIEQQLPMFQEIEFYAPHQYEGRINEVELTFVADAEGLHVVLEADRRGGLFRSGEDAFGRFHRTHAEAEQVDWVAELTRWLDEVAQRGGLFGGGHEHGHHEHHEEQRGGPGWGGVAAGAALGVGAGIVGGMVVGEVMDEAGDFFEGDED</sequence>
<dbReference type="Proteomes" id="UP000580474">
    <property type="component" value="Unassembled WGS sequence"/>
</dbReference>
<protein>
    <submittedName>
        <fullName evidence="2">Sporulation-control protein</fullName>
    </submittedName>
</protein>
<feature type="region of interest" description="Disordered" evidence="1">
    <location>
        <begin position="260"/>
        <end position="282"/>
    </location>
</feature>
<dbReference type="InterPro" id="IPR009776">
    <property type="entry name" value="Spore_0_M"/>
</dbReference>
<name>A0A840NER1_9PSEU</name>
<dbReference type="PANTHER" id="PTHR40053">
    <property type="entry name" value="SPORULATION-CONTROL PROTEIN SPO0M"/>
    <property type="match status" value="1"/>
</dbReference>
<evidence type="ECO:0000256" key="1">
    <source>
        <dbReference type="SAM" id="MobiDB-lite"/>
    </source>
</evidence>
<accession>A0A840NER1</accession>
<proteinExistence type="predicted"/>
<organism evidence="2 3">
    <name type="scientific">Saccharopolyspora gloriosae</name>
    <dbReference type="NCBI Taxonomy" id="455344"/>
    <lineage>
        <taxon>Bacteria</taxon>
        <taxon>Bacillati</taxon>
        <taxon>Actinomycetota</taxon>
        <taxon>Actinomycetes</taxon>
        <taxon>Pseudonocardiales</taxon>
        <taxon>Pseudonocardiaceae</taxon>
        <taxon>Saccharopolyspora</taxon>
    </lineage>
</organism>
<dbReference type="AlphaFoldDB" id="A0A840NER1"/>
<keyword evidence="3" id="KW-1185">Reference proteome</keyword>
<reference evidence="2 3" key="1">
    <citation type="submission" date="2020-08" db="EMBL/GenBank/DDBJ databases">
        <title>Sequencing the genomes of 1000 actinobacteria strains.</title>
        <authorList>
            <person name="Klenk H.-P."/>
        </authorList>
    </citation>
    <scope>NUCLEOTIDE SEQUENCE [LARGE SCALE GENOMIC DNA]</scope>
    <source>
        <strain evidence="2 3">DSM 45582</strain>
    </source>
</reference>
<dbReference type="RefSeq" id="WP_343071209.1">
    <property type="nucleotide sequence ID" value="NZ_JACHIV010000001.1"/>
</dbReference>
<evidence type="ECO:0000313" key="2">
    <source>
        <dbReference type="EMBL" id="MBB5067692.1"/>
    </source>
</evidence>
<evidence type="ECO:0000313" key="3">
    <source>
        <dbReference type="Proteomes" id="UP000580474"/>
    </source>
</evidence>
<feature type="compositionally biased region" description="Basic and acidic residues" evidence="1">
    <location>
        <begin position="263"/>
        <end position="276"/>
    </location>
</feature>
<dbReference type="EMBL" id="JACHIV010000001">
    <property type="protein sequence ID" value="MBB5067692.1"/>
    <property type="molecule type" value="Genomic_DNA"/>
</dbReference>
<dbReference type="Pfam" id="PF07070">
    <property type="entry name" value="Spo0M"/>
    <property type="match status" value="1"/>
</dbReference>
<gene>
    <name evidence="2" type="ORF">BJ969_000780</name>
</gene>
<comment type="caution">
    <text evidence="2">The sequence shown here is derived from an EMBL/GenBank/DDBJ whole genome shotgun (WGS) entry which is preliminary data.</text>
</comment>